<evidence type="ECO:0000256" key="2">
    <source>
        <dbReference type="ARBA" id="ARBA00001946"/>
    </source>
</evidence>
<dbReference type="Gene3D" id="1.10.600.10">
    <property type="entry name" value="Farnesyl Diphosphate Synthase"/>
    <property type="match status" value="1"/>
</dbReference>
<evidence type="ECO:0000256" key="3">
    <source>
        <dbReference type="ARBA" id="ARBA00022723"/>
    </source>
</evidence>
<dbReference type="InterPro" id="IPR005630">
    <property type="entry name" value="Terpene_synthase_metal-bd"/>
</dbReference>
<dbReference type="AlphaFoldDB" id="A0A1D5AJD8"/>
<dbReference type="SUPFAM" id="SSF48576">
    <property type="entry name" value="Terpenoid synthases"/>
    <property type="match status" value="1"/>
</dbReference>
<dbReference type="Gene3D" id="1.50.10.160">
    <property type="match status" value="1"/>
</dbReference>
<dbReference type="SUPFAM" id="SSF48239">
    <property type="entry name" value="Terpenoid cyclases/Protein prenyltransferases"/>
    <property type="match status" value="2"/>
</dbReference>
<dbReference type="EMBL" id="KT588484">
    <property type="protein sequence ID" value="AOG18230.1"/>
    <property type="molecule type" value="mRNA"/>
</dbReference>
<dbReference type="GO" id="GO:0010597">
    <property type="term" value="P:green leaf volatile biosynthetic process"/>
    <property type="evidence" value="ECO:0007669"/>
    <property type="project" value="UniProtKB-ARBA"/>
</dbReference>
<comment type="similarity">
    <text evidence="6">Belongs to the terpene synthase family. Tpsa subfamily.</text>
</comment>
<dbReference type="SFLD" id="SFLDS00005">
    <property type="entry name" value="Isoprenoid_Synthase_Type_I"/>
    <property type="match status" value="1"/>
</dbReference>
<dbReference type="PANTHER" id="PTHR31739:SF25">
    <property type="entry name" value="(E,E)-GERANYLLINALOOL SYNTHASE"/>
    <property type="match status" value="1"/>
</dbReference>
<dbReference type="InterPro" id="IPR036965">
    <property type="entry name" value="Terpene_synth_N_sf"/>
</dbReference>
<dbReference type="SFLD" id="SFLDG01014">
    <property type="entry name" value="Terpene_Cyclase_Like_1_N-term"/>
    <property type="match status" value="1"/>
</dbReference>
<dbReference type="Pfam" id="PF01397">
    <property type="entry name" value="Terpene_synth"/>
    <property type="match status" value="1"/>
</dbReference>
<dbReference type="FunFam" id="1.10.600.10:FF:000005">
    <property type="entry name" value="Ent-kaur-16-ene synthase, chloroplastic"/>
    <property type="match status" value="1"/>
</dbReference>
<keyword evidence="4" id="KW-0460">Magnesium</keyword>
<organism evidence="9">
    <name type="scientific">Taiwania cryptomerioides</name>
    <name type="common">Coffin tree</name>
    <dbReference type="NCBI Taxonomy" id="50187"/>
    <lineage>
        <taxon>Eukaryota</taxon>
        <taxon>Viridiplantae</taxon>
        <taxon>Streptophyta</taxon>
        <taxon>Embryophyta</taxon>
        <taxon>Tracheophyta</taxon>
        <taxon>Spermatophyta</taxon>
        <taxon>Pinopsida</taxon>
        <taxon>Pinidae</taxon>
        <taxon>Conifers II</taxon>
        <taxon>Cupressales</taxon>
        <taxon>Cupressaceae</taxon>
        <taxon>Taiwania</taxon>
    </lineage>
</organism>
<evidence type="ECO:0000259" key="7">
    <source>
        <dbReference type="Pfam" id="PF01397"/>
    </source>
</evidence>
<dbReference type="GO" id="GO:0016102">
    <property type="term" value="P:diterpenoid biosynthetic process"/>
    <property type="evidence" value="ECO:0007669"/>
    <property type="project" value="InterPro"/>
</dbReference>
<keyword evidence="5" id="KW-0456">Lyase</keyword>
<dbReference type="InterPro" id="IPR050148">
    <property type="entry name" value="Terpene_synthase-like"/>
</dbReference>
<dbReference type="PANTHER" id="PTHR31739">
    <property type="entry name" value="ENT-COPALYL DIPHOSPHATE SYNTHASE, CHLOROPLASTIC"/>
    <property type="match status" value="1"/>
</dbReference>
<gene>
    <name evidence="9" type="primary">F1</name>
</gene>
<comment type="cofactor">
    <cofactor evidence="1">
        <name>Mn(2+)</name>
        <dbReference type="ChEBI" id="CHEBI:29035"/>
    </cofactor>
</comment>
<feature type="domain" description="Terpene synthase N-terminal" evidence="7">
    <location>
        <begin position="266"/>
        <end position="471"/>
    </location>
</feature>
<dbReference type="InterPro" id="IPR001906">
    <property type="entry name" value="Terpene_synth_N"/>
</dbReference>
<dbReference type="Pfam" id="PF03936">
    <property type="entry name" value="Terpene_synth_C"/>
    <property type="match status" value="1"/>
</dbReference>
<dbReference type="GO" id="GO:0010333">
    <property type="term" value="F:terpene synthase activity"/>
    <property type="evidence" value="ECO:0007669"/>
    <property type="project" value="InterPro"/>
</dbReference>
<protein>
    <submittedName>
        <fullName evidence="9">Diterpene synthase</fullName>
    </submittedName>
</protein>
<dbReference type="GO" id="GO:0000287">
    <property type="term" value="F:magnesium ion binding"/>
    <property type="evidence" value="ECO:0007669"/>
    <property type="project" value="InterPro"/>
</dbReference>
<dbReference type="Gene3D" id="1.50.10.130">
    <property type="entry name" value="Terpene synthase, N-terminal domain"/>
    <property type="match status" value="1"/>
</dbReference>
<dbReference type="InterPro" id="IPR044814">
    <property type="entry name" value="Terpene_cyclase_plant_C1"/>
</dbReference>
<dbReference type="InterPro" id="IPR008930">
    <property type="entry name" value="Terpenoid_cyclase/PrenylTrfase"/>
</dbReference>
<evidence type="ECO:0000256" key="4">
    <source>
        <dbReference type="ARBA" id="ARBA00022842"/>
    </source>
</evidence>
<comment type="cofactor">
    <cofactor evidence="2">
        <name>Mg(2+)</name>
        <dbReference type="ChEBI" id="CHEBI:18420"/>
    </cofactor>
</comment>
<evidence type="ECO:0000256" key="5">
    <source>
        <dbReference type="ARBA" id="ARBA00023239"/>
    </source>
</evidence>
<dbReference type="InterPro" id="IPR034741">
    <property type="entry name" value="Terpene_cyclase-like_1_C"/>
</dbReference>
<evidence type="ECO:0000256" key="6">
    <source>
        <dbReference type="ARBA" id="ARBA00038405"/>
    </source>
</evidence>
<dbReference type="FunFam" id="1.50.10.130:FF:000002">
    <property type="entry name" value="Ent-copalyl diphosphate synthase, chloroplastic"/>
    <property type="match status" value="1"/>
</dbReference>
<name>A0A1D5AJD8_TAICR</name>
<sequence>MKALTFSVIPTVGLPSPYPAARFSQWRFRYVKCQVSTQSAGSSTSQLSYDTKPCEDLKSTNTLFDKDSSKVVHKKAKQLASTFECMDEDVMKIRSLFFEIERGHEYVSPYDTAWVAMVPSLDNSQLPQFPQCLSWIMENQLSDGSWGLSYLPYIKDRLSHTLACIIALRTWNIGIKNVEMGLRFIQENIEKIVDEEWYNPTGYDLIFTAMLEDAKDLFLELPYTSPPIELMLTKREEILKSMGIDQMDEYNPSLIFTVEGIHRIVDWNKVLKHERKDGSLFQSPSATACALMHTRKSSCLVYLNLMLENLENGVPSVYPINVIAGLSMVDMLERLGIARHFKYEIKHVLDNVYRCWIEKEIIQGISPASDIINSSISFRILRWNGYDVLPDVFLNYLKDDNFLPSLEKSGQAVTTMLNLYKASQLMFPGEIILEEAESFSQNYLTKIKENSKIDVKKIIHKDLKKEVDYALGVPWVASVERIEHRRYIETYDFDNIQIGKTSYRMPSKRNDCFLSLAKKDYNICQTVFQKDLKELKKWYVDCKLGDLPFARQKLVFAYFTAASTLFSPEMSAVRIVWTKNLLLTLVIDDFYDAGGSIEELQCFLEAVKRWDPTGIHNCSEDVKILFSTVYNTVNDISQDARAFQKWDIGTQLREIWYMLAISMMKEAEWAKTGHKPSMQEYIKNGETSFGVEPMIFTSLCFVGPEIPEQTIHHQEHKSLMQLVNICGRLSNDLRSDKREIKEGKLNTQSLFMREYPETSVENASEWIRQTINESTVELLRKLVQPTILPRDCKQMYWATLKLIQLFYLKTDAFTSPTEMLENINAVLFDRVL</sequence>
<feature type="domain" description="Terpene synthase metal-binding" evidence="8">
    <location>
        <begin position="542"/>
        <end position="775"/>
    </location>
</feature>
<dbReference type="InterPro" id="IPR008949">
    <property type="entry name" value="Isoprenoid_synthase_dom_sf"/>
</dbReference>
<accession>A0A1D5AJD8</accession>
<keyword evidence="3" id="KW-0479">Metal-binding</keyword>
<evidence type="ECO:0000259" key="8">
    <source>
        <dbReference type="Pfam" id="PF03936"/>
    </source>
</evidence>
<evidence type="ECO:0000256" key="1">
    <source>
        <dbReference type="ARBA" id="ARBA00001936"/>
    </source>
</evidence>
<proteinExistence type="evidence at transcript level"/>
<dbReference type="SFLD" id="SFLDG01019">
    <property type="entry name" value="Terpene_Cyclase_Like_1_C_Termi"/>
    <property type="match status" value="1"/>
</dbReference>
<reference evidence="9" key="1">
    <citation type="submission" date="2015-08" db="EMBL/GenBank/DDBJ databases">
        <title>Diterpenes synthases from Taiwania cryptomerioides.</title>
        <authorList>
            <person name="Chu F.-H."/>
            <person name="Ma L.-T."/>
            <person name="Lee Y.-R."/>
        </authorList>
    </citation>
    <scope>NUCLEOTIDE SEQUENCE</scope>
</reference>
<dbReference type="CDD" id="cd00684">
    <property type="entry name" value="Terpene_cyclase_plant_C1"/>
    <property type="match status" value="1"/>
</dbReference>
<evidence type="ECO:0000313" key="9">
    <source>
        <dbReference type="EMBL" id="AOG18230.1"/>
    </source>
</evidence>